<dbReference type="PANTHER" id="PTHR30203:SF33">
    <property type="entry name" value="BLR4455 PROTEIN"/>
    <property type="match status" value="1"/>
</dbReference>
<dbReference type="Proteomes" id="UP000254535">
    <property type="component" value="Chromosome"/>
</dbReference>
<dbReference type="GO" id="GO:0015562">
    <property type="term" value="F:efflux transmembrane transporter activity"/>
    <property type="evidence" value="ECO:0007669"/>
    <property type="project" value="InterPro"/>
</dbReference>
<evidence type="ECO:0000256" key="3">
    <source>
        <dbReference type="ARBA" id="ARBA00022692"/>
    </source>
</evidence>
<evidence type="ECO:0000256" key="6">
    <source>
        <dbReference type="ARBA" id="ARBA00023237"/>
    </source>
</evidence>
<evidence type="ECO:0000256" key="8">
    <source>
        <dbReference type="RuleBase" id="RU362097"/>
    </source>
</evidence>
<evidence type="ECO:0000256" key="9">
    <source>
        <dbReference type="SAM" id="MobiDB-lite"/>
    </source>
</evidence>
<sequence length="501" mass="54034">MKVFSLGSFLGRCAGVFSVLTVAGCSLQPGYDKDALVPPSAFKDEAQLSNEEGGSWKTAEPSEALERGLWWTVFNDAVLNDLEHQAMQENQNLHVAAARLKQARALNQTAQAGLFPTLEAGFSPTRQRLSPASQSPSQSDRGDGAQQTLWRAQAGVSYEVDLFGRVASMVDAADAETERSEALMRSVQLSVQADVAENYFVLRQMDAQIDAFVDAVRLRAQALALVRQRFELGDISELDVARAESELAIARSDALSVQRMRAGAEHSLAVLLGKTPAQFSLKPSSQQTVDIRIPAGLPSSLLERRPDIAAAERSMAAANARIGMAKSAFFPALHLTGAAGFESGSLGNLFQWSSRTFLLGPLVGTALNMPIFDGGLRKGNLANARALYEQDVALYREQVLIAFQEVEDGLSDLRVLRVQTAEQDRAVAASERASAIARSQYMEGNVIYLAVIDAERTALQSRQGAVQLRGVQAIATVNLIRALGGGWEEHPTYAQSNSGPE</sequence>
<dbReference type="NCBIfam" id="TIGR01845">
    <property type="entry name" value="outer_NodT"/>
    <property type="match status" value="1"/>
</dbReference>
<gene>
    <name evidence="10" type="ORF">CFN16_11715</name>
</gene>
<dbReference type="Pfam" id="PF02321">
    <property type="entry name" value="OEP"/>
    <property type="match status" value="2"/>
</dbReference>
<keyword evidence="4 8" id="KW-0472">Membrane</keyword>
<dbReference type="Gene3D" id="1.20.1600.10">
    <property type="entry name" value="Outer membrane efflux proteins (OEP)"/>
    <property type="match status" value="1"/>
</dbReference>
<dbReference type="InterPro" id="IPR003423">
    <property type="entry name" value="OMP_efflux"/>
</dbReference>
<protein>
    <submittedName>
        <fullName evidence="10">RND transporter</fullName>
    </submittedName>
</protein>
<evidence type="ECO:0000313" key="10">
    <source>
        <dbReference type="EMBL" id="AXJ04760.1"/>
    </source>
</evidence>
<keyword evidence="6" id="KW-0998">Cell outer membrane</keyword>
<reference evidence="10 11" key="1">
    <citation type="submission" date="2017-07" db="EMBL/GenBank/DDBJ databases">
        <title>Genome sequence of Pseudomonas NEP1.</title>
        <authorList>
            <person name="Nascimento F.X."/>
        </authorList>
    </citation>
    <scope>NUCLEOTIDE SEQUENCE [LARGE SCALE GENOMIC DNA]</scope>
    <source>
        <strain evidence="10 11">NEP1</strain>
    </source>
</reference>
<organism evidence="10 11">
    <name type="scientific">Pseudomonas fluorescens</name>
    <dbReference type="NCBI Taxonomy" id="294"/>
    <lineage>
        <taxon>Bacteria</taxon>
        <taxon>Pseudomonadati</taxon>
        <taxon>Pseudomonadota</taxon>
        <taxon>Gammaproteobacteria</taxon>
        <taxon>Pseudomonadales</taxon>
        <taxon>Pseudomonadaceae</taxon>
        <taxon>Pseudomonas</taxon>
    </lineage>
</organism>
<dbReference type="PANTHER" id="PTHR30203">
    <property type="entry name" value="OUTER MEMBRANE CATION EFFLUX PROTEIN"/>
    <property type="match status" value="1"/>
</dbReference>
<name>A0A345UWA8_PSEFL</name>
<keyword evidence="2 8" id="KW-1134">Transmembrane beta strand</keyword>
<evidence type="ECO:0000256" key="7">
    <source>
        <dbReference type="ARBA" id="ARBA00023288"/>
    </source>
</evidence>
<evidence type="ECO:0000256" key="4">
    <source>
        <dbReference type="ARBA" id="ARBA00023136"/>
    </source>
</evidence>
<dbReference type="AlphaFoldDB" id="A0A345UWA8"/>
<dbReference type="RefSeq" id="WP_115077608.1">
    <property type="nucleotide sequence ID" value="NZ_CP022313.1"/>
</dbReference>
<comment type="similarity">
    <text evidence="1 8">Belongs to the outer membrane factor (OMF) (TC 1.B.17) family.</text>
</comment>
<keyword evidence="5 8" id="KW-0564">Palmitate</keyword>
<proteinExistence type="inferred from homology"/>
<dbReference type="PROSITE" id="PS51257">
    <property type="entry name" value="PROKAR_LIPOPROTEIN"/>
    <property type="match status" value="1"/>
</dbReference>
<comment type="subcellular location">
    <subcellularLocation>
        <location evidence="8">Cell outer membrane</location>
        <topology evidence="8">Lipid-anchor</topology>
    </subcellularLocation>
</comment>
<evidence type="ECO:0000313" key="11">
    <source>
        <dbReference type="Proteomes" id="UP000254535"/>
    </source>
</evidence>
<evidence type="ECO:0000256" key="1">
    <source>
        <dbReference type="ARBA" id="ARBA00007613"/>
    </source>
</evidence>
<keyword evidence="7 8" id="KW-0449">Lipoprotein</keyword>
<dbReference type="InterPro" id="IPR010131">
    <property type="entry name" value="MdtP/NodT-like"/>
</dbReference>
<dbReference type="SUPFAM" id="SSF56954">
    <property type="entry name" value="Outer membrane efflux proteins (OEP)"/>
    <property type="match status" value="1"/>
</dbReference>
<keyword evidence="3 8" id="KW-0812">Transmembrane</keyword>
<feature type="region of interest" description="Disordered" evidence="9">
    <location>
        <begin position="125"/>
        <end position="146"/>
    </location>
</feature>
<dbReference type="Gene3D" id="2.20.200.10">
    <property type="entry name" value="Outer membrane efflux proteins (OEP)"/>
    <property type="match status" value="1"/>
</dbReference>
<evidence type="ECO:0000256" key="5">
    <source>
        <dbReference type="ARBA" id="ARBA00023139"/>
    </source>
</evidence>
<accession>A0A345UWA8</accession>
<evidence type="ECO:0000256" key="2">
    <source>
        <dbReference type="ARBA" id="ARBA00022452"/>
    </source>
</evidence>
<dbReference type="EMBL" id="CP022313">
    <property type="protein sequence ID" value="AXJ04760.1"/>
    <property type="molecule type" value="Genomic_DNA"/>
</dbReference>
<dbReference type="GO" id="GO:0009279">
    <property type="term" value="C:cell outer membrane"/>
    <property type="evidence" value="ECO:0007669"/>
    <property type="project" value="UniProtKB-SubCell"/>
</dbReference>